<keyword evidence="7" id="KW-0175">Coiled coil</keyword>
<dbReference type="SUPFAM" id="SSF75689">
    <property type="entry name" value="Zinc-binding domain of translation initiation factor 2 beta"/>
    <property type="match status" value="1"/>
</dbReference>
<dbReference type="SMART" id="SM00515">
    <property type="entry name" value="eIF5C"/>
    <property type="match status" value="1"/>
</dbReference>
<accession>A0AAV1HTC1</accession>
<dbReference type="SUPFAM" id="SSF48371">
    <property type="entry name" value="ARM repeat"/>
    <property type="match status" value="1"/>
</dbReference>
<dbReference type="GO" id="GO:0071074">
    <property type="term" value="F:eukaryotic initiation factor eIF2 binding"/>
    <property type="evidence" value="ECO:0007669"/>
    <property type="project" value="TreeGrafter"/>
</dbReference>
<comment type="function">
    <text evidence="6">Catalyzes the hydrolysis of GTP bound to the 40S ribosomal initiation complex (40S.mRNA.Met-tRNA[F].eIF-2.GTP) with the subsequent joining of a 60S ribosomal subunit resulting in the release of eIF-2 and the guanine nucleotide. The subsequent joining of a 60S ribosomal subunit results in the formation of a functional 80S initiation complex (80S.mRNA.Met-tRNA[F]).</text>
</comment>
<feature type="compositionally biased region" description="Basic and acidic residues" evidence="8">
    <location>
        <begin position="149"/>
        <end position="166"/>
    </location>
</feature>
<dbReference type="EMBL" id="CAUYUE010000002">
    <property type="protein sequence ID" value="CAK0738548.1"/>
    <property type="molecule type" value="Genomic_DNA"/>
</dbReference>
<dbReference type="GO" id="GO:0001732">
    <property type="term" value="P:formation of cytoplasmic translation initiation complex"/>
    <property type="evidence" value="ECO:0007669"/>
    <property type="project" value="TreeGrafter"/>
</dbReference>
<evidence type="ECO:0000256" key="5">
    <source>
        <dbReference type="ARBA" id="ARBA00023134"/>
    </source>
</evidence>
<dbReference type="InterPro" id="IPR016189">
    <property type="entry name" value="Transl_init_fac_IF2/IF5_N"/>
</dbReference>
<feature type="domain" description="W2" evidence="9">
    <location>
        <begin position="281"/>
        <end position="454"/>
    </location>
</feature>
<keyword evidence="3" id="KW-0547">Nucleotide-binding</keyword>
<comment type="caution">
    <text evidence="10">The sequence shown here is derived from an EMBL/GenBank/DDBJ whole genome shotgun (WGS) entry which is preliminary data.</text>
</comment>
<dbReference type="Pfam" id="PF02020">
    <property type="entry name" value="W2"/>
    <property type="match status" value="1"/>
</dbReference>
<evidence type="ECO:0000256" key="2">
    <source>
        <dbReference type="ARBA" id="ARBA00022540"/>
    </source>
</evidence>
<dbReference type="GO" id="GO:0005829">
    <property type="term" value="C:cytosol"/>
    <property type="evidence" value="ECO:0007669"/>
    <property type="project" value="TreeGrafter"/>
</dbReference>
<keyword evidence="2" id="KW-0396">Initiation factor</keyword>
<evidence type="ECO:0000259" key="9">
    <source>
        <dbReference type="PROSITE" id="PS51363"/>
    </source>
</evidence>
<proteinExistence type="inferred from homology"/>
<dbReference type="Gene3D" id="1.25.40.180">
    <property type="match status" value="1"/>
</dbReference>
<evidence type="ECO:0000256" key="6">
    <source>
        <dbReference type="ARBA" id="ARBA00025032"/>
    </source>
</evidence>
<protein>
    <recommendedName>
        <fullName evidence="9">W2 domain-containing protein</fullName>
    </recommendedName>
</protein>
<feature type="compositionally biased region" description="Basic and acidic residues" evidence="8">
    <location>
        <begin position="173"/>
        <end position="191"/>
    </location>
</feature>
<name>A0AAV1HTC1_9CHLO</name>
<keyword evidence="5" id="KW-0342">GTP-binding</keyword>
<evidence type="ECO:0000313" key="11">
    <source>
        <dbReference type="Proteomes" id="UP001314263"/>
    </source>
</evidence>
<keyword evidence="11" id="KW-1185">Reference proteome</keyword>
<dbReference type="SMART" id="SM00653">
    <property type="entry name" value="eIF2B_5"/>
    <property type="match status" value="1"/>
</dbReference>
<evidence type="ECO:0000256" key="1">
    <source>
        <dbReference type="ARBA" id="ARBA00010397"/>
    </source>
</evidence>
<feature type="coiled-coil region" evidence="7">
    <location>
        <begin position="257"/>
        <end position="294"/>
    </location>
</feature>
<evidence type="ECO:0000313" key="10">
    <source>
        <dbReference type="EMBL" id="CAK0738548.1"/>
    </source>
</evidence>
<dbReference type="FunFam" id="3.30.30.170:FF:000002">
    <property type="entry name" value="Eukaryotic translation initiation factor 5"/>
    <property type="match status" value="1"/>
</dbReference>
<dbReference type="Pfam" id="PF01873">
    <property type="entry name" value="eIF-5_eIF-2B"/>
    <property type="match status" value="1"/>
</dbReference>
<dbReference type="Gene3D" id="3.30.30.170">
    <property type="match status" value="1"/>
</dbReference>
<dbReference type="GO" id="GO:0005092">
    <property type="term" value="F:GDP-dissociation inhibitor activity"/>
    <property type="evidence" value="ECO:0007669"/>
    <property type="project" value="TreeGrafter"/>
</dbReference>
<sequence length="454" mass="49788">MASVINIGADNASDQFYRYKMPKLQARIEGRGNGIKTNVVNNVEIAKALERPPDYIVKFYGCELGAQTKYDKKDGTSIVNGAHDTSKLCELLENFIKKYVQCYNCGNPETVVKIKKESIYLKCKACGSVSDVDMRHRLNTYILKNPPEEKVSKAEKKIKAKQDKEAGIAAQQAEKDAKKKKDKKKDKEGKDGKKKKKKDENGAENGSNDGDDDDDDNDNGHNEDEVVWQTDTSAEAAKARAEEQLSAAMSSMVTVGNMEAEEAEARKREEKRRAKEEAVRLAEEEAARKEAEDLAANPVKRVRKLALSGAAPKEVIAELGSIDAEGGQIGRTSILYEALFGELPEDIKIAAELKGHVVLLKLAGAEPALQLAQLVALERLLGVHLPERTKEAALVLQALYDEDIVEEDLIVAWHAKPSAGKVLGVDASAAAAVREAAKPFVEWLEEAESDEESD</sequence>
<dbReference type="GO" id="GO:0003743">
    <property type="term" value="F:translation initiation factor activity"/>
    <property type="evidence" value="ECO:0007669"/>
    <property type="project" value="UniProtKB-KW"/>
</dbReference>
<dbReference type="InterPro" id="IPR016024">
    <property type="entry name" value="ARM-type_fold"/>
</dbReference>
<dbReference type="InterPro" id="IPR016190">
    <property type="entry name" value="Transl_init_fac_IF2/IF5_Zn-bd"/>
</dbReference>
<dbReference type="PANTHER" id="PTHR23001">
    <property type="entry name" value="EUKARYOTIC TRANSLATION INITIATION FACTOR"/>
    <property type="match status" value="1"/>
</dbReference>
<reference evidence="10 11" key="1">
    <citation type="submission" date="2023-10" db="EMBL/GenBank/DDBJ databases">
        <authorList>
            <person name="Maclean D."/>
            <person name="Macfadyen A."/>
        </authorList>
    </citation>
    <scope>NUCLEOTIDE SEQUENCE [LARGE SCALE GENOMIC DNA]</scope>
</reference>
<dbReference type="Proteomes" id="UP001314263">
    <property type="component" value="Unassembled WGS sequence"/>
</dbReference>
<evidence type="ECO:0000256" key="3">
    <source>
        <dbReference type="ARBA" id="ARBA00022741"/>
    </source>
</evidence>
<dbReference type="Gene3D" id="2.20.25.350">
    <property type="match status" value="1"/>
</dbReference>
<feature type="region of interest" description="Disordered" evidence="8">
    <location>
        <begin position="149"/>
        <end position="223"/>
    </location>
</feature>
<keyword evidence="4" id="KW-0648">Protein biosynthesis</keyword>
<dbReference type="PANTHER" id="PTHR23001:SF7">
    <property type="entry name" value="EUKARYOTIC TRANSLATION INITIATION FACTOR 5"/>
    <property type="match status" value="1"/>
</dbReference>
<dbReference type="PROSITE" id="PS51363">
    <property type="entry name" value="W2"/>
    <property type="match status" value="1"/>
</dbReference>
<dbReference type="AlphaFoldDB" id="A0AAV1HTC1"/>
<organism evidence="10 11">
    <name type="scientific">Coccomyxa viridis</name>
    <dbReference type="NCBI Taxonomy" id="1274662"/>
    <lineage>
        <taxon>Eukaryota</taxon>
        <taxon>Viridiplantae</taxon>
        <taxon>Chlorophyta</taxon>
        <taxon>core chlorophytes</taxon>
        <taxon>Trebouxiophyceae</taxon>
        <taxon>Trebouxiophyceae incertae sedis</taxon>
        <taxon>Coccomyxaceae</taxon>
        <taxon>Coccomyxa</taxon>
    </lineage>
</organism>
<dbReference type="SUPFAM" id="SSF100966">
    <property type="entry name" value="Translation initiation factor 2 beta, aIF2beta, N-terminal domain"/>
    <property type="match status" value="1"/>
</dbReference>
<evidence type="ECO:0000256" key="7">
    <source>
        <dbReference type="SAM" id="Coils"/>
    </source>
</evidence>
<comment type="similarity">
    <text evidence="1">Belongs to the eIF-2-beta/eIF-5 family.</text>
</comment>
<dbReference type="InterPro" id="IPR003307">
    <property type="entry name" value="W2_domain"/>
</dbReference>
<dbReference type="InterPro" id="IPR045196">
    <property type="entry name" value="IF2/IF5"/>
</dbReference>
<evidence type="ECO:0000256" key="4">
    <source>
        <dbReference type="ARBA" id="ARBA00022917"/>
    </source>
</evidence>
<evidence type="ECO:0000256" key="8">
    <source>
        <dbReference type="SAM" id="MobiDB-lite"/>
    </source>
</evidence>
<gene>
    <name evidence="10" type="ORF">CVIRNUC_001058</name>
</gene>
<dbReference type="GO" id="GO:0005525">
    <property type="term" value="F:GTP binding"/>
    <property type="evidence" value="ECO:0007669"/>
    <property type="project" value="UniProtKB-KW"/>
</dbReference>
<dbReference type="FunFam" id="2.20.25.350:FF:000001">
    <property type="entry name" value="Eukaryotic translation initiation factor 5"/>
    <property type="match status" value="1"/>
</dbReference>
<dbReference type="InterPro" id="IPR002735">
    <property type="entry name" value="Transl_init_fac_IF2/IF5_dom"/>
</dbReference>